<dbReference type="Proteomes" id="UP001465755">
    <property type="component" value="Unassembled WGS sequence"/>
</dbReference>
<keyword evidence="3" id="KW-0507">mRNA processing</keyword>
<evidence type="ECO:0000256" key="6">
    <source>
        <dbReference type="ARBA" id="ARBA00023187"/>
    </source>
</evidence>
<evidence type="ECO:0000256" key="4">
    <source>
        <dbReference type="ARBA" id="ARBA00023015"/>
    </source>
</evidence>
<dbReference type="InterPro" id="IPR006786">
    <property type="entry name" value="Pinin_SDK_MemA"/>
</dbReference>
<dbReference type="Pfam" id="PF04696">
    <property type="entry name" value="Pinin_SDK_memA"/>
    <property type="match status" value="1"/>
</dbReference>
<keyword evidence="4" id="KW-0805">Transcription regulation</keyword>
<feature type="compositionally biased region" description="Basic and acidic residues" evidence="9">
    <location>
        <begin position="66"/>
        <end position="83"/>
    </location>
</feature>
<evidence type="ECO:0000313" key="12">
    <source>
        <dbReference type="Proteomes" id="UP001465755"/>
    </source>
</evidence>
<dbReference type="InterPro" id="IPR039853">
    <property type="entry name" value="Pinin"/>
</dbReference>
<evidence type="ECO:0000256" key="1">
    <source>
        <dbReference type="ARBA" id="ARBA00004123"/>
    </source>
</evidence>
<protein>
    <recommendedName>
        <fullName evidence="10">Pinin/SDK/MemA protein domain-containing protein</fullName>
    </recommendedName>
</protein>
<dbReference type="GO" id="GO:0008380">
    <property type="term" value="P:RNA splicing"/>
    <property type="evidence" value="ECO:0007669"/>
    <property type="project" value="UniProtKB-KW"/>
</dbReference>
<gene>
    <name evidence="11" type="ORF">WJX73_010049</name>
</gene>
<organism evidence="11 12">
    <name type="scientific">Symbiochloris irregularis</name>
    <dbReference type="NCBI Taxonomy" id="706552"/>
    <lineage>
        <taxon>Eukaryota</taxon>
        <taxon>Viridiplantae</taxon>
        <taxon>Chlorophyta</taxon>
        <taxon>core chlorophytes</taxon>
        <taxon>Trebouxiophyceae</taxon>
        <taxon>Trebouxiales</taxon>
        <taxon>Trebouxiaceae</taxon>
        <taxon>Symbiochloris</taxon>
    </lineage>
</organism>
<reference evidence="11 12" key="1">
    <citation type="journal article" date="2024" name="Nat. Commun.">
        <title>Phylogenomics reveals the evolutionary origins of lichenization in chlorophyte algae.</title>
        <authorList>
            <person name="Puginier C."/>
            <person name="Libourel C."/>
            <person name="Otte J."/>
            <person name="Skaloud P."/>
            <person name="Haon M."/>
            <person name="Grisel S."/>
            <person name="Petersen M."/>
            <person name="Berrin J.G."/>
            <person name="Delaux P.M."/>
            <person name="Dal Grande F."/>
            <person name="Keller J."/>
        </authorList>
    </citation>
    <scope>NUCLEOTIDE SEQUENCE [LARGE SCALE GENOMIC DNA]</scope>
    <source>
        <strain evidence="11 12">SAG 2036</strain>
    </source>
</reference>
<dbReference type="PANTHER" id="PTHR12707">
    <property type="entry name" value="PINN"/>
    <property type="match status" value="1"/>
</dbReference>
<evidence type="ECO:0000256" key="9">
    <source>
        <dbReference type="SAM" id="MobiDB-lite"/>
    </source>
</evidence>
<evidence type="ECO:0000256" key="2">
    <source>
        <dbReference type="ARBA" id="ARBA00010386"/>
    </source>
</evidence>
<feature type="coiled-coil region" evidence="8">
    <location>
        <begin position="178"/>
        <end position="213"/>
    </location>
</feature>
<keyword evidence="6" id="KW-0508">mRNA splicing</keyword>
<name>A0AAW1P3Q9_9CHLO</name>
<keyword evidence="8" id="KW-0175">Coiled coil</keyword>
<comment type="similarity">
    <text evidence="2">Belongs to the pinin family.</text>
</comment>
<feature type="compositionally biased region" description="Acidic residues" evidence="9">
    <location>
        <begin position="332"/>
        <end position="341"/>
    </location>
</feature>
<evidence type="ECO:0000256" key="3">
    <source>
        <dbReference type="ARBA" id="ARBA00022664"/>
    </source>
</evidence>
<dbReference type="AlphaFoldDB" id="A0AAW1P3Q9"/>
<keyword evidence="7" id="KW-0539">Nucleus</keyword>
<feature type="compositionally biased region" description="Basic and acidic residues" evidence="9">
    <location>
        <begin position="139"/>
        <end position="151"/>
    </location>
</feature>
<dbReference type="PANTHER" id="PTHR12707:SF0">
    <property type="entry name" value="PININ"/>
    <property type="match status" value="1"/>
</dbReference>
<dbReference type="GO" id="GO:0071013">
    <property type="term" value="C:catalytic step 2 spliceosome"/>
    <property type="evidence" value="ECO:0007669"/>
    <property type="project" value="TreeGrafter"/>
</dbReference>
<evidence type="ECO:0000256" key="5">
    <source>
        <dbReference type="ARBA" id="ARBA00023163"/>
    </source>
</evidence>
<comment type="caution">
    <text evidence="11">The sequence shown here is derived from an EMBL/GenBank/DDBJ whole genome shotgun (WGS) entry which is preliminary data.</text>
</comment>
<dbReference type="EMBL" id="JALJOQ010000061">
    <property type="protein sequence ID" value="KAK9803251.1"/>
    <property type="molecule type" value="Genomic_DNA"/>
</dbReference>
<accession>A0AAW1P3Q9</accession>
<feature type="domain" description="Pinin/SDK/MemA protein" evidence="10">
    <location>
        <begin position="149"/>
        <end position="275"/>
    </location>
</feature>
<evidence type="ECO:0000259" key="10">
    <source>
        <dbReference type="Pfam" id="PF04696"/>
    </source>
</evidence>
<comment type="subcellular location">
    <subcellularLocation>
        <location evidence="1">Nucleus</location>
    </subcellularLocation>
</comment>
<dbReference type="GO" id="GO:0006397">
    <property type="term" value="P:mRNA processing"/>
    <property type="evidence" value="ECO:0007669"/>
    <property type="project" value="UniProtKB-KW"/>
</dbReference>
<feature type="compositionally biased region" description="Polar residues" evidence="9">
    <location>
        <begin position="122"/>
        <end position="131"/>
    </location>
</feature>
<keyword evidence="12" id="KW-1185">Reference proteome</keyword>
<evidence type="ECO:0000256" key="7">
    <source>
        <dbReference type="ARBA" id="ARBA00023242"/>
    </source>
</evidence>
<feature type="compositionally biased region" description="Low complexity" evidence="9">
    <location>
        <begin position="322"/>
        <end position="331"/>
    </location>
</feature>
<feature type="region of interest" description="Disordered" evidence="9">
    <location>
        <begin position="26"/>
        <end position="153"/>
    </location>
</feature>
<sequence>MAADIQQLTAELNTISQQRYEIDEKLRSYNRGRGRGRGGLAGRGSFDSRPSLGASDVSQLPARPSYEQDRLEARPQSRSRFADRLGPPNVPSTSERHTDAERNLPPPPTRVMSAVVIDGETRPSSHSSQSFADLAGSKRPRELADDNPDTKKRNRRLFGSLLGTLQKFKQEDTKFRDSKVAQQRAEALQRAEARAAEEQVKAKEAQRQAFLAQRQAEINRKRELSMQVEIKRLEIALMQRIMLREQHVGFLKTTAGPPVMWLPSSVNATLQQLLDHRLSEFTGWKDQQIADFEAEKQRRAERLKQIISGPHAATEGATGVKSDASGEAPAEPAEEDAELSDAEGSPAQNGHLTETDRHQGSGEMVAGEDGGRYDGMAGMDQDLTYEEEELG</sequence>
<feature type="region of interest" description="Disordered" evidence="9">
    <location>
        <begin position="307"/>
        <end position="391"/>
    </location>
</feature>
<proteinExistence type="inferred from homology"/>
<keyword evidence="5" id="KW-0804">Transcription</keyword>
<evidence type="ECO:0000256" key="8">
    <source>
        <dbReference type="SAM" id="Coils"/>
    </source>
</evidence>
<evidence type="ECO:0000313" key="11">
    <source>
        <dbReference type="EMBL" id="KAK9803251.1"/>
    </source>
</evidence>